<keyword evidence="1" id="KW-0479">Metal-binding</keyword>
<name>A0ABY6L0C2_9ARAC</name>
<protein>
    <recommendedName>
        <fullName evidence="8">Retrovirus-related Pol polyprotein from transposon TNT 1-94</fullName>
    </recommendedName>
</protein>
<keyword evidence="1" id="KW-0862">Zinc</keyword>
<dbReference type="InterPro" id="IPR001878">
    <property type="entry name" value="Znf_CCHC"/>
</dbReference>
<dbReference type="Pfam" id="PF13976">
    <property type="entry name" value="gag_pre-integrs"/>
    <property type="match status" value="1"/>
</dbReference>
<dbReference type="PANTHER" id="PTHR11439">
    <property type="entry name" value="GAG-POL-RELATED RETROTRANSPOSON"/>
    <property type="match status" value="1"/>
</dbReference>
<keyword evidence="7" id="KW-1185">Reference proteome</keyword>
<dbReference type="Pfam" id="PF25597">
    <property type="entry name" value="SH3_retrovirus"/>
    <property type="match status" value="1"/>
</dbReference>
<dbReference type="PANTHER" id="PTHR11439:SF483">
    <property type="entry name" value="PEPTIDE SYNTHASE GLIP-LIKE, PUTATIVE (AFU_ORTHOLOGUE AFUA_3G12920)-RELATED"/>
    <property type="match status" value="1"/>
</dbReference>
<dbReference type="PROSITE" id="PS50994">
    <property type="entry name" value="INTEGRASE"/>
    <property type="match status" value="1"/>
</dbReference>
<dbReference type="InterPro" id="IPR043502">
    <property type="entry name" value="DNA/RNA_pol_sf"/>
</dbReference>
<dbReference type="Pfam" id="PF00665">
    <property type="entry name" value="rve"/>
    <property type="match status" value="1"/>
</dbReference>
<evidence type="ECO:0008006" key="8">
    <source>
        <dbReference type="Google" id="ProtNLM"/>
    </source>
</evidence>
<evidence type="ECO:0000259" key="4">
    <source>
        <dbReference type="PROSITE" id="PS50158"/>
    </source>
</evidence>
<evidence type="ECO:0000256" key="2">
    <source>
        <dbReference type="SAM" id="MobiDB-lite"/>
    </source>
</evidence>
<keyword evidence="3" id="KW-1133">Transmembrane helix</keyword>
<keyword evidence="1" id="KW-0863">Zinc-finger</keyword>
<feature type="region of interest" description="Disordered" evidence="2">
    <location>
        <begin position="225"/>
        <end position="292"/>
    </location>
</feature>
<dbReference type="Gene3D" id="3.30.420.10">
    <property type="entry name" value="Ribonuclease H-like superfamily/Ribonuclease H"/>
    <property type="match status" value="2"/>
</dbReference>
<feature type="compositionally biased region" description="Basic and acidic residues" evidence="2">
    <location>
        <begin position="255"/>
        <end position="278"/>
    </location>
</feature>
<evidence type="ECO:0000313" key="6">
    <source>
        <dbReference type="EMBL" id="UYV74319.1"/>
    </source>
</evidence>
<dbReference type="EMBL" id="CP092873">
    <property type="protein sequence ID" value="UYV74319.1"/>
    <property type="molecule type" value="Genomic_DNA"/>
</dbReference>
<proteinExistence type="predicted"/>
<feature type="domain" description="Integrase catalytic" evidence="5">
    <location>
        <begin position="466"/>
        <end position="644"/>
    </location>
</feature>
<accession>A0ABY6L0C2</accession>
<keyword evidence="3" id="KW-0812">Transmembrane</keyword>
<dbReference type="InterPro" id="IPR025724">
    <property type="entry name" value="GAG-pre-integrase_dom"/>
</dbReference>
<dbReference type="InterPro" id="IPR036397">
    <property type="entry name" value="RNaseH_sf"/>
</dbReference>
<dbReference type="InterPro" id="IPR001584">
    <property type="entry name" value="Integrase_cat-core"/>
</dbReference>
<dbReference type="InterPro" id="IPR013103">
    <property type="entry name" value="RVT_2"/>
</dbReference>
<dbReference type="SUPFAM" id="SSF56672">
    <property type="entry name" value="DNA/RNA polymerases"/>
    <property type="match status" value="2"/>
</dbReference>
<evidence type="ECO:0000259" key="5">
    <source>
        <dbReference type="PROSITE" id="PS50994"/>
    </source>
</evidence>
<gene>
    <name evidence="6" type="ORF">LAZ67_11003006</name>
</gene>
<evidence type="ECO:0000256" key="3">
    <source>
        <dbReference type="SAM" id="Phobius"/>
    </source>
</evidence>
<keyword evidence="3" id="KW-0472">Membrane</keyword>
<dbReference type="InterPro" id="IPR012337">
    <property type="entry name" value="RNaseH-like_sf"/>
</dbReference>
<feature type="non-terminal residue" evidence="6">
    <location>
        <position position="1"/>
    </location>
</feature>
<organism evidence="6 7">
    <name type="scientific">Cordylochernes scorpioides</name>
    <dbReference type="NCBI Taxonomy" id="51811"/>
    <lineage>
        <taxon>Eukaryota</taxon>
        <taxon>Metazoa</taxon>
        <taxon>Ecdysozoa</taxon>
        <taxon>Arthropoda</taxon>
        <taxon>Chelicerata</taxon>
        <taxon>Arachnida</taxon>
        <taxon>Pseudoscorpiones</taxon>
        <taxon>Cheliferoidea</taxon>
        <taxon>Chernetidae</taxon>
        <taxon>Cordylochernes</taxon>
    </lineage>
</organism>
<dbReference type="Gene3D" id="4.10.60.10">
    <property type="entry name" value="Zinc finger, CCHC-type"/>
    <property type="match status" value="1"/>
</dbReference>
<feature type="compositionally biased region" description="Acidic residues" evidence="2">
    <location>
        <begin position="1471"/>
        <end position="1484"/>
    </location>
</feature>
<dbReference type="Proteomes" id="UP001235939">
    <property type="component" value="Chromosome 11"/>
</dbReference>
<sequence>MDTYNLAKIEQLTENNYTTWSMKMEAILDSKDLFEDLIVNDEPDFTKNKLEYDIWKKKNREAYSLIILSLSDDLTIIFRGDKRAKRIWYDIKKRFEGSLENKRIDLMLDLARLKLNPNENINMYIVRAQKLAQEITQLGKTVTERELVRYIVEGLTPNFDTITAALSINRGISLPDLRQTLLDLEKKRQDRSKNHENAFRSSGNQFKEKSCYICKRKGHFKKDCWFNPNNKGNQKNTTNKNNMASTRNCHKGPKQNKDTARSAIQERTEEPSQRRDSTSEYALHASTREERPTTQDVWIIDSACTSHMTSHGSIKATVQGKDKLNNVVTLHNVVHVPHLKGNLMSIPSVVRRGNSVLLNSEGAYIYSSDDKLIGTGNFDGNMYTLNLSRLSEATHVPNEHCLISKDNSRTAWHRRLGHPSDNKLDLILKNNRLKGLNSINSALDQCDACSLGKMTKVPYVHTDSNQESYPFEAIYVDLCGPMRINSLGGSKYFLTIVDGFSRRIFVEFLKDKLSAAEVLKKFIVKRENELNSKLKRLRTDNGTEFINKNLETFIEYKGIKHELTTPYNPRSNGRVERANRTLLDKGEHFWQTPNYPYTSGQKLDNNTDTDTYFFIQEDEQLDNHVRSDVDIEEPAPNTMINRQTESSESDRPQRTRTIPKRFDDYVLATTNETIPKDYDEAIACEDKKHWENAMLEEIQNMYSHQVWELVPRPVNAKVVKSKWVFKISKDQENKNKTHKARLVAMGYNQIPGRDYNESFSPVIKIATLRTILSMAATKDSVIKLFDVKAAYLNGNIENTIFMEQPAGFVQDRNKVCKLNKSIYGLPQSGRSWYEKFSQVLHDCGLEKLKSDPCLFKWKNEDKYFYVGIYVDDFITVSDSEDTSNRFIKKLRHHLEIKDVTCKGMFLGIKIIQDKEGISLQQSHYVQQILQKYGMENCKEVPTPGSKEINLDNHIEDDNCDQHTYQEALGMLMFLAVNTRPDIAYITSKLSQYSRQPKQMHWTAIKRVMRYLRGTIDLGVKFEREKTGILKSYTDASWSTTHDGKSYGGYVLKLGEATIDWKRSKQPLVALSTMEAEMIAACESCCQIKWILNLLRELEEWNFMEKPTAIYTDSQSLINWISSPKQSSRCRHINRKYHFLRDCYESRDICLLYKPSQDLEADIFTKDLSRDQMKKHLENLSIVGVKTNSRSFSKSRSHNSSCEASAAEISSASVDERDTQPCFPVIHEMGFDPSRNKFPLSDFLSVLSLAHVASLYASSVGGFWLDMRSSSSLVVFRYLTILFAAFQSQFLGFWFLLLSMQTGAAISGLDTTLRYKSEPISCWYWTLFGRSFSSDIPGYPLSMGVKEVGLRVSAVVISEGDEVSLTAERQEKQSYGSEQLLKYREEAKGIIMNLNRRPNLSNLQLFGCEAYVKTLKHIKKLEDRSKKYTFIGYAPNGYRLWDEQSKRIFTARDVIFLDKGCINKEEKIPIVEPEEESEDQLELNEELSLPEVSEDKEDIPTKPSTSKYNLRPRSSLQKPSRYEDFYLERDGTTESALLTYSEAISVKEDGRYKARLVVRGFEQEAGIDYDETFSPVISTVSLRIYFALMAKRRFVFKTFDIKTAFLYGFLDEEIYVQLPEGYKGNICRLRKVLYGLKQAPLKWNERLKTFLKSQDFIQLKSEPCLFKTNKGNMYLAIYVDDGILMGDNEEELNNILEKLSQEFEVKINNDPRTFLEIDLCFEEKNKILLSQENYAKSVLERYNMQNSKPVPTPITDVVKELDKNLEISNDNKFPYRQAIGSFLYLTNKTRPDMTFATNFESRSMHDPTTQDIINIKRTLRYLNHTTNLGISYDGEMPFELNVYCDSDFAGDIKTRKSTTGYVVYLCGGPISWCSRKQPVIALSSTEAEFIAAADACKEVSYIRSLLEELITDNFDINLYVDNQSTIKIIKSGQFTTKTKHIDVKYHFVKDQAQKFNLIYCPTEHQIADILTKPLARP</sequence>
<feature type="transmembrane region" description="Helical" evidence="3">
    <location>
        <begin position="1275"/>
        <end position="1296"/>
    </location>
</feature>
<feature type="compositionally biased region" description="Low complexity" evidence="2">
    <location>
        <begin position="227"/>
        <end position="242"/>
    </location>
</feature>
<feature type="domain" description="CCHC-type" evidence="4">
    <location>
        <begin position="211"/>
        <end position="224"/>
    </location>
</feature>
<reference evidence="6 7" key="1">
    <citation type="submission" date="2022-01" db="EMBL/GenBank/DDBJ databases">
        <title>A chromosomal length assembly of Cordylochernes scorpioides.</title>
        <authorList>
            <person name="Zeh D."/>
            <person name="Zeh J."/>
        </authorList>
    </citation>
    <scope>NUCLEOTIDE SEQUENCE [LARGE SCALE GENOMIC DNA]</scope>
    <source>
        <strain evidence="6">IN4F17</strain>
        <tissue evidence="6">Whole Body</tissue>
    </source>
</reference>
<feature type="compositionally biased region" description="Polar residues" evidence="2">
    <location>
        <begin position="1501"/>
        <end position="1515"/>
    </location>
</feature>
<dbReference type="SMART" id="SM00343">
    <property type="entry name" value="ZnF_C2HC"/>
    <property type="match status" value="2"/>
</dbReference>
<dbReference type="InterPro" id="IPR057670">
    <property type="entry name" value="SH3_retrovirus"/>
</dbReference>
<dbReference type="SUPFAM" id="SSF53098">
    <property type="entry name" value="Ribonuclease H-like"/>
    <property type="match status" value="1"/>
</dbReference>
<feature type="region of interest" description="Disordered" evidence="2">
    <location>
        <begin position="1467"/>
        <end position="1515"/>
    </location>
</feature>
<feature type="region of interest" description="Disordered" evidence="2">
    <location>
        <begin position="627"/>
        <end position="657"/>
    </location>
</feature>
<dbReference type="PROSITE" id="PS50158">
    <property type="entry name" value="ZF_CCHC"/>
    <property type="match status" value="1"/>
</dbReference>
<evidence type="ECO:0000256" key="1">
    <source>
        <dbReference type="PROSITE-ProRule" id="PRU00047"/>
    </source>
</evidence>
<feature type="transmembrane region" description="Helical" evidence="3">
    <location>
        <begin position="1242"/>
        <end position="1263"/>
    </location>
</feature>
<dbReference type="CDD" id="cd09272">
    <property type="entry name" value="RNase_HI_RT_Ty1"/>
    <property type="match status" value="2"/>
</dbReference>
<evidence type="ECO:0000313" key="7">
    <source>
        <dbReference type="Proteomes" id="UP001235939"/>
    </source>
</evidence>
<dbReference type="Pfam" id="PF14223">
    <property type="entry name" value="Retrotran_gag_2"/>
    <property type="match status" value="1"/>
</dbReference>
<dbReference type="Pfam" id="PF07727">
    <property type="entry name" value="RVT_2"/>
    <property type="match status" value="2"/>
</dbReference>